<dbReference type="Proteomes" id="UP000694559">
    <property type="component" value="Unplaced"/>
</dbReference>
<name>A0A8C6VQF2_NAJNA</name>
<dbReference type="OrthoDB" id="9909359at2759"/>
<sequence>MGHNEELPKISEEIKLMLEEKITMMELIEALNRQKNEKVPGPNGLPAELYKMLEVLNEVLIKAKVPNSWMEAYITLIPKEDSDFQWIKKPYRPISLLNADYKIFASIMGERLQRFLNHFTNVD</sequence>
<dbReference type="OMA" id="WMEAYIT"/>
<accession>A0A8C6VQF2</accession>
<dbReference type="GeneTree" id="ENSGT01010000226269"/>
<proteinExistence type="predicted"/>
<evidence type="ECO:0000313" key="2">
    <source>
        <dbReference type="Proteomes" id="UP000694559"/>
    </source>
</evidence>
<dbReference type="AlphaFoldDB" id="A0A8C6VQF2"/>
<dbReference type="Ensembl" id="ENSNNAT00000006800.1">
    <property type="protein sequence ID" value="ENSNNAP00000006486.1"/>
    <property type="gene ID" value="ENSNNAG00000004399.1"/>
</dbReference>
<reference evidence="1" key="1">
    <citation type="submission" date="2025-08" db="UniProtKB">
        <authorList>
            <consortium name="Ensembl"/>
        </authorList>
    </citation>
    <scope>IDENTIFICATION</scope>
</reference>
<evidence type="ECO:0000313" key="1">
    <source>
        <dbReference type="Ensembl" id="ENSNNAP00000006486.1"/>
    </source>
</evidence>
<reference evidence="1" key="2">
    <citation type="submission" date="2025-09" db="UniProtKB">
        <authorList>
            <consortium name="Ensembl"/>
        </authorList>
    </citation>
    <scope>IDENTIFICATION</scope>
</reference>
<protein>
    <submittedName>
        <fullName evidence="1">Uncharacterized protein</fullName>
    </submittedName>
</protein>
<organism evidence="1 2">
    <name type="scientific">Naja naja</name>
    <name type="common">Indian cobra</name>
    <dbReference type="NCBI Taxonomy" id="35670"/>
    <lineage>
        <taxon>Eukaryota</taxon>
        <taxon>Metazoa</taxon>
        <taxon>Chordata</taxon>
        <taxon>Craniata</taxon>
        <taxon>Vertebrata</taxon>
        <taxon>Euteleostomi</taxon>
        <taxon>Lepidosauria</taxon>
        <taxon>Squamata</taxon>
        <taxon>Bifurcata</taxon>
        <taxon>Unidentata</taxon>
        <taxon>Episquamata</taxon>
        <taxon>Toxicofera</taxon>
        <taxon>Serpentes</taxon>
        <taxon>Colubroidea</taxon>
        <taxon>Elapidae</taxon>
        <taxon>Elapinae</taxon>
        <taxon>Naja</taxon>
    </lineage>
</organism>
<dbReference type="PANTHER" id="PTHR19446">
    <property type="entry name" value="REVERSE TRANSCRIPTASES"/>
    <property type="match status" value="1"/>
</dbReference>
<keyword evidence="2" id="KW-1185">Reference proteome</keyword>